<dbReference type="EMBL" id="JBHUCX010000035">
    <property type="protein sequence ID" value="MFD1675796.1"/>
    <property type="molecule type" value="Genomic_DNA"/>
</dbReference>
<dbReference type="InterPro" id="IPR001444">
    <property type="entry name" value="Flag_bb_rod_N"/>
</dbReference>
<feature type="domain" description="Flagellar hook protein FlgE/F/G-like D1" evidence="5">
    <location>
        <begin position="96"/>
        <end position="165"/>
    </location>
</feature>
<keyword evidence="6" id="KW-0969">Cilium</keyword>
<evidence type="ECO:0000259" key="5">
    <source>
        <dbReference type="Pfam" id="PF22692"/>
    </source>
</evidence>
<dbReference type="PANTHER" id="PTHR30435">
    <property type="entry name" value="FLAGELLAR PROTEIN"/>
    <property type="match status" value="1"/>
</dbReference>
<dbReference type="InterPro" id="IPR037925">
    <property type="entry name" value="FlgE/F/G-like"/>
</dbReference>
<organism evidence="6 7">
    <name type="scientific">Alicyclobacillus fodiniaquatilis</name>
    <dbReference type="NCBI Taxonomy" id="1661150"/>
    <lineage>
        <taxon>Bacteria</taxon>
        <taxon>Bacillati</taxon>
        <taxon>Bacillota</taxon>
        <taxon>Bacilli</taxon>
        <taxon>Bacillales</taxon>
        <taxon>Alicyclobacillaceae</taxon>
        <taxon>Alicyclobacillus</taxon>
    </lineage>
</organism>
<evidence type="ECO:0000259" key="4">
    <source>
        <dbReference type="Pfam" id="PF06429"/>
    </source>
</evidence>
<sequence length="261" mass="27281">MQAMWTGLSALKSSSDWLDRVGDNLANMNTPGFAQDQGSFADALTMQLYGAATDPENARRTTPQGWRGGTGVVSVPEGQDFSNMSLQPTNNEMDLAIQGSAFFAVQGPNGTLYTKAGDFEWSKSANGQFLLSTPNGDPVLSTTGQPIVKPANAGTMSVGSNGQISFGSVAGPRIAMVDIAEPSSHCVSVGNNLYALGPGGTAKAATDSSIQQGYLAMSNVDETTQLSDMIEAQQMFQLNSESIQLTNQMMGIADSIRSSGS</sequence>
<comment type="similarity">
    <text evidence="1 2">Belongs to the flagella basal body rod proteins family.</text>
</comment>
<dbReference type="Pfam" id="PF22692">
    <property type="entry name" value="LlgE_F_G_D1"/>
    <property type="match status" value="1"/>
</dbReference>
<evidence type="ECO:0000259" key="3">
    <source>
        <dbReference type="Pfam" id="PF00460"/>
    </source>
</evidence>
<accession>A0ABW4JHI1</accession>
<evidence type="ECO:0000313" key="7">
    <source>
        <dbReference type="Proteomes" id="UP001597079"/>
    </source>
</evidence>
<dbReference type="SUPFAM" id="SSF117143">
    <property type="entry name" value="Flagellar hook protein flgE"/>
    <property type="match status" value="1"/>
</dbReference>
<keyword evidence="6" id="KW-0966">Cell projection</keyword>
<evidence type="ECO:0000256" key="1">
    <source>
        <dbReference type="ARBA" id="ARBA00009677"/>
    </source>
</evidence>
<dbReference type="PANTHER" id="PTHR30435:SF19">
    <property type="entry name" value="FLAGELLAR BASAL-BODY ROD PROTEIN FLGG"/>
    <property type="match status" value="1"/>
</dbReference>
<feature type="domain" description="Flagellar basal body rod protein N-terminal" evidence="3">
    <location>
        <begin position="6"/>
        <end position="33"/>
    </location>
</feature>
<dbReference type="RefSeq" id="WP_377943677.1">
    <property type="nucleotide sequence ID" value="NZ_JBHUCX010000035.1"/>
</dbReference>
<reference evidence="7" key="1">
    <citation type="journal article" date="2019" name="Int. J. Syst. Evol. Microbiol.">
        <title>The Global Catalogue of Microorganisms (GCM) 10K type strain sequencing project: providing services to taxonomists for standard genome sequencing and annotation.</title>
        <authorList>
            <consortium name="The Broad Institute Genomics Platform"/>
            <consortium name="The Broad Institute Genome Sequencing Center for Infectious Disease"/>
            <person name="Wu L."/>
            <person name="Ma J."/>
        </authorList>
    </citation>
    <scope>NUCLEOTIDE SEQUENCE [LARGE SCALE GENOMIC DNA]</scope>
    <source>
        <strain evidence="7">CGMCC 1.12286</strain>
    </source>
</reference>
<protein>
    <submittedName>
        <fullName evidence="6">Flagellar hook-basal body protein</fullName>
    </submittedName>
</protein>
<gene>
    <name evidence="6" type="ORF">ACFSB2_13925</name>
</gene>
<dbReference type="InterPro" id="IPR053967">
    <property type="entry name" value="LlgE_F_G-like_D1"/>
</dbReference>
<keyword evidence="6" id="KW-0282">Flagellum</keyword>
<comment type="caution">
    <text evidence="6">The sequence shown here is derived from an EMBL/GenBank/DDBJ whole genome shotgun (WGS) entry which is preliminary data.</text>
</comment>
<dbReference type="InterPro" id="IPR020013">
    <property type="entry name" value="Flagellar_FlgE/F/G"/>
</dbReference>
<dbReference type="Proteomes" id="UP001597079">
    <property type="component" value="Unassembled WGS sequence"/>
</dbReference>
<keyword evidence="2" id="KW-0975">Bacterial flagellum</keyword>
<dbReference type="Pfam" id="PF06429">
    <property type="entry name" value="Flg_bbr_C"/>
    <property type="match status" value="1"/>
</dbReference>
<comment type="subcellular location">
    <subcellularLocation>
        <location evidence="2">Bacterial flagellum basal body</location>
    </subcellularLocation>
</comment>
<evidence type="ECO:0000256" key="2">
    <source>
        <dbReference type="RuleBase" id="RU362116"/>
    </source>
</evidence>
<feature type="domain" description="Flagellar basal-body/hook protein C-terminal" evidence="4">
    <location>
        <begin position="211"/>
        <end position="254"/>
    </location>
</feature>
<dbReference type="InterPro" id="IPR010930">
    <property type="entry name" value="Flg_bb/hook_C_dom"/>
</dbReference>
<name>A0ABW4JHI1_9BACL</name>
<evidence type="ECO:0000313" key="6">
    <source>
        <dbReference type="EMBL" id="MFD1675796.1"/>
    </source>
</evidence>
<proteinExistence type="inferred from homology"/>
<dbReference type="NCBIfam" id="TIGR03506">
    <property type="entry name" value="FlgEFG_subfam"/>
    <property type="match status" value="1"/>
</dbReference>
<keyword evidence="7" id="KW-1185">Reference proteome</keyword>
<dbReference type="Pfam" id="PF00460">
    <property type="entry name" value="Flg_bb_rod"/>
    <property type="match status" value="1"/>
</dbReference>